<evidence type="ECO:0000313" key="3">
    <source>
        <dbReference type="Proteomes" id="UP000188836"/>
    </source>
</evidence>
<dbReference type="AlphaFoldDB" id="A0A1W0BA27"/>
<reference evidence="2 3" key="1">
    <citation type="journal article" date="2016" name="Antonie Van Leeuwenhoek">
        <title>Nocardia donostiensis sp. nov., isolated from human respiratory specimens.</title>
        <authorList>
            <person name="Ercibengoa M."/>
            <person name="Bell M."/>
            <person name="Marimon J.M."/>
            <person name="Humrighouse B."/>
            <person name="Klenk H.P."/>
            <person name="Potter G."/>
            <person name="Perez-Trallero E."/>
        </authorList>
    </citation>
    <scope>NUCLEOTIDE SEQUENCE [LARGE SCALE GENOMIC DNA]</scope>
    <source>
        <strain evidence="2 3">X1655</strain>
    </source>
</reference>
<protein>
    <submittedName>
        <fullName evidence="2">Uncharacterized protein</fullName>
    </submittedName>
</protein>
<feature type="region of interest" description="Disordered" evidence="1">
    <location>
        <begin position="1"/>
        <end position="24"/>
    </location>
</feature>
<accession>A0A1W0BA27</accession>
<dbReference type="STRING" id="1538463.B0T36_06810"/>
<name>A0A1W0BA27_9NOCA</name>
<evidence type="ECO:0000256" key="1">
    <source>
        <dbReference type="SAM" id="MobiDB-lite"/>
    </source>
</evidence>
<dbReference type="Proteomes" id="UP000188836">
    <property type="component" value="Unassembled WGS sequence"/>
</dbReference>
<sequence>MWRSADSHITQVGTLRTGQRTDGEPYDRIVAGHLTTTRDLRAEEPPFIARCAYCTSGPKAGIDVDSCLTSPHLLFALSVPVADHIIRVRRS</sequence>
<gene>
    <name evidence="2" type="ORF">B0T46_02730</name>
</gene>
<organism evidence="2 3">
    <name type="scientific">Nocardia donostiensis</name>
    <dbReference type="NCBI Taxonomy" id="1538463"/>
    <lineage>
        <taxon>Bacteria</taxon>
        <taxon>Bacillati</taxon>
        <taxon>Actinomycetota</taxon>
        <taxon>Actinomycetes</taxon>
        <taxon>Mycobacteriales</taxon>
        <taxon>Nocardiaceae</taxon>
        <taxon>Nocardia</taxon>
    </lineage>
</organism>
<feature type="compositionally biased region" description="Polar residues" evidence="1">
    <location>
        <begin position="7"/>
        <end position="18"/>
    </location>
</feature>
<dbReference type="EMBL" id="MUMY01000002">
    <property type="protein sequence ID" value="ONM50037.1"/>
    <property type="molecule type" value="Genomic_DNA"/>
</dbReference>
<comment type="caution">
    <text evidence="2">The sequence shown here is derived from an EMBL/GenBank/DDBJ whole genome shotgun (WGS) entry which is preliminary data.</text>
</comment>
<keyword evidence="3" id="KW-1185">Reference proteome</keyword>
<evidence type="ECO:0000313" key="2">
    <source>
        <dbReference type="EMBL" id="ONM50037.1"/>
    </source>
</evidence>
<proteinExistence type="predicted"/>